<dbReference type="Proteomes" id="UP001595764">
    <property type="component" value="Unassembled WGS sequence"/>
</dbReference>
<organism evidence="1 2">
    <name type="scientific">Amycolatopsis halotolerans</name>
    <dbReference type="NCBI Taxonomy" id="330083"/>
    <lineage>
        <taxon>Bacteria</taxon>
        <taxon>Bacillati</taxon>
        <taxon>Actinomycetota</taxon>
        <taxon>Actinomycetes</taxon>
        <taxon>Pseudonocardiales</taxon>
        <taxon>Pseudonocardiaceae</taxon>
        <taxon>Amycolatopsis</taxon>
    </lineage>
</organism>
<name>A0ABV7QI07_9PSEU</name>
<reference evidence="2" key="1">
    <citation type="journal article" date="2019" name="Int. J. Syst. Evol. Microbiol.">
        <title>The Global Catalogue of Microorganisms (GCM) 10K type strain sequencing project: providing services to taxonomists for standard genome sequencing and annotation.</title>
        <authorList>
            <consortium name="The Broad Institute Genomics Platform"/>
            <consortium name="The Broad Institute Genome Sequencing Center for Infectious Disease"/>
            <person name="Wu L."/>
            <person name="Ma J."/>
        </authorList>
    </citation>
    <scope>NUCLEOTIDE SEQUENCE [LARGE SCALE GENOMIC DNA]</scope>
    <source>
        <strain evidence="2">CGMCC 4.7682</strain>
    </source>
</reference>
<sequence length="216" mass="23051">MPSPAEVVRALADRTASAPVPRGTGRYHYRRTSGWHQHTDRTTTGRILSASTEFFDREDWVAPDGSGRLLITQGSAVVRPSGYFPPGGLMGDFLVATDLSSVTAALSRRMSPAGAAKAFTTVWLVQVVPPRLQRLLLLWLAGRPGLVVEDADLPGVVVSVPDSAFASTRQLVFDPATGMLLQIRNAEDDGATIGGCTRWLDSGYAESTESRPAAAS</sequence>
<comment type="caution">
    <text evidence="1">The sequence shown here is derived from an EMBL/GenBank/DDBJ whole genome shotgun (WGS) entry which is preliminary data.</text>
</comment>
<accession>A0ABV7QI07</accession>
<proteinExistence type="predicted"/>
<gene>
    <name evidence="1" type="ORF">ACFORO_13380</name>
</gene>
<dbReference type="RefSeq" id="WP_377870123.1">
    <property type="nucleotide sequence ID" value="NZ_JBHMAY010000019.1"/>
</dbReference>
<evidence type="ECO:0000313" key="1">
    <source>
        <dbReference type="EMBL" id="MFC3511163.1"/>
    </source>
</evidence>
<protein>
    <submittedName>
        <fullName evidence="1">Uncharacterized protein</fullName>
    </submittedName>
</protein>
<keyword evidence="2" id="KW-1185">Reference proteome</keyword>
<dbReference type="EMBL" id="JBHRWI010000016">
    <property type="protein sequence ID" value="MFC3511163.1"/>
    <property type="molecule type" value="Genomic_DNA"/>
</dbReference>
<evidence type="ECO:0000313" key="2">
    <source>
        <dbReference type="Proteomes" id="UP001595764"/>
    </source>
</evidence>